<keyword evidence="8 14" id="KW-0675">Receptor</keyword>
<proteinExistence type="inferred from homology"/>
<keyword evidence="9" id="KW-0998">Cell outer membrane</keyword>
<feature type="domain" description="TonB-dependent receptor plug" evidence="13">
    <location>
        <begin position="54"/>
        <end position="161"/>
    </location>
</feature>
<dbReference type="EMBL" id="SACT01000003">
    <property type="protein sequence ID" value="RVT51676.1"/>
    <property type="molecule type" value="Genomic_DNA"/>
</dbReference>
<evidence type="ECO:0000256" key="3">
    <source>
        <dbReference type="ARBA" id="ARBA00022448"/>
    </source>
</evidence>
<evidence type="ECO:0000256" key="2">
    <source>
        <dbReference type="ARBA" id="ARBA00009810"/>
    </source>
</evidence>
<dbReference type="Pfam" id="PF00593">
    <property type="entry name" value="TonB_dep_Rec_b-barrel"/>
    <property type="match status" value="1"/>
</dbReference>
<evidence type="ECO:0000256" key="1">
    <source>
        <dbReference type="ARBA" id="ARBA00004571"/>
    </source>
</evidence>
<keyword evidence="3" id="KW-0813">Transport</keyword>
<keyword evidence="5" id="KW-0812">Transmembrane</keyword>
<dbReference type="Gene3D" id="2.40.170.20">
    <property type="entry name" value="TonB-dependent receptor, beta-barrel domain"/>
    <property type="match status" value="1"/>
</dbReference>
<gene>
    <name evidence="14" type="ORF">ENE75_12750</name>
</gene>
<dbReference type="GO" id="GO:0015344">
    <property type="term" value="F:siderophore uptake transmembrane transporter activity"/>
    <property type="evidence" value="ECO:0007669"/>
    <property type="project" value="TreeGrafter"/>
</dbReference>
<evidence type="ECO:0000256" key="4">
    <source>
        <dbReference type="ARBA" id="ARBA00022452"/>
    </source>
</evidence>
<keyword evidence="7 10" id="KW-0472">Membrane</keyword>
<evidence type="ECO:0000259" key="12">
    <source>
        <dbReference type="Pfam" id="PF00593"/>
    </source>
</evidence>
<dbReference type="PROSITE" id="PS51257">
    <property type="entry name" value="PROKAR_LIPOPROTEIN"/>
    <property type="match status" value="1"/>
</dbReference>
<comment type="caution">
    <text evidence="14">The sequence shown here is derived from an EMBL/GenBank/DDBJ whole genome shotgun (WGS) entry which is preliminary data.</text>
</comment>
<dbReference type="OrthoDB" id="99480at2"/>
<feature type="chain" id="PRO_5018617260" evidence="11">
    <location>
        <begin position="26"/>
        <end position="687"/>
    </location>
</feature>
<keyword evidence="4" id="KW-1134">Transmembrane beta strand</keyword>
<evidence type="ECO:0000256" key="7">
    <source>
        <dbReference type="ARBA" id="ARBA00023136"/>
    </source>
</evidence>
<feature type="signal peptide" evidence="11">
    <location>
        <begin position="1"/>
        <end position="25"/>
    </location>
</feature>
<keyword evidence="15" id="KW-1185">Reference proteome</keyword>
<dbReference type="InterPro" id="IPR036942">
    <property type="entry name" value="Beta-barrel_TonB_sf"/>
</dbReference>
<dbReference type="SUPFAM" id="SSF56935">
    <property type="entry name" value="Porins"/>
    <property type="match status" value="1"/>
</dbReference>
<organism evidence="14 15">
    <name type="scientific">Rubrivivax albus</name>
    <dbReference type="NCBI Taxonomy" id="2499835"/>
    <lineage>
        <taxon>Bacteria</taxon>
        <taxon>Pseudomonadati</taxon>
        <taxon>Pseudomonadota</taxon>
        <taxon>Betaproteobacteria</taxon>
        <taxon>Burkholderiales</taxon>
        <taxon>Sphaerotilaceae</taxon>
        <taxon>Rubrivivax</taxon>
    </lineage>
</organism>
<dbReference type="InterPro" id="IPR037066">
    <property type="entry name" value="Plug_dom_sf"/>
</dbReference>
<dbReference type="Proteomes" id="UP000288178">
    <property type="component" value="Unassembled WGS sequence"/>
</dbReference>
<comment type="subcellular location">
    <subcellularLocation>
        <location evidence="1">Cell outer membrane</location>
        <topology evidence="1">Multi-pass membrane protein</topology>
    </subcellularLocation>
</comment>
<dbReference type="GO" id="GO:0009279">
    <property type="term" value="C:cell outer membrane"/>
    <property type="evidence" value="ECO:0007669"/>
    <property type="project" value="UniProtKB-SubCell"/>
</dbReference>
<dbReference type="InterPro" id="IPR039426">
    <property type="entry name" value="TonB-dep_rcpt-like"/>
</dbReference>
<accession>A0A3S2TR44</accession>
<dbReference type="RefSeq" id="WP_128198677.1">
    <property type="nucleotide sequence ID" value="NZ_SACT01000003.1"/>
</dbReference>
<dbReference type="InterPro" id="IPR000531">
    <property type="entry name" value="Beta-barrel_TonB"/>
</dbReference>
<evidence type="ECO:0000313" key="14">
    <source>
        <dbReference type="EMBL" id="RVT51676.1"/>
    </source>
</evidence>
<keyword evidence="11" id="KW-0732">Signal</keyword>
<dbReference type="Gene3D" id="2.170.130.10">
    <property type="entry name" value="TonB-dependent receptor, plug domain"/>
    <property type="match status" value="1"/>
</dbReference>
<evidence type="ECO:0000313" key="15">
    <source>
        <dbReference type="Proteomes" id="UP000288178"/>
    </source>
</evidence>
<dbReference type="InterPro" id="IPR012910">
    <property type="entry name" value="Plug_dom"/>
</dbReference>
<comment type="similarity">
    <text evidence="2 10">Belongs to the TonB-dependent receptor family.</text>
</comment>
<sequence length="687" mass="74689">MKRHPLAVPAWAAAWAAACVTPALANHGGPVTAAPQTIVIQGHYDNAVGTQDAASAGTINRALLESRPAQRPGEVLEFVPGVIVTQHSGDGKANQYFLRGFNLDHGTDFATTLAGMPLNLPSHGHGQGYTDLNPLIPELVSRMDYRKGPYDARVGDFAAAGSVDIHLLPRVAAPFGQVTFGDHGYRRGVLGASMDVAPDTVLLGAVEALDTDGPWTVPQDLRKRNGVLQLSGGKRSNGWSVLAMAYDAQWTATDQIPERLLVPGSGFGRYDSLDPTTGGHSRRQSLSGDWHVDTARGRTTAAAYLVGYELDLYSNFTYALERPADGDQFRQADRRTVAGAELTHTFNHDLGELPARSAFGVQWRHDRIRNGLYDSAARRVTATVREDRIRLHQLGVFGTTAVEFTPQWRAVVGLRADHLRANVDALTLPANGGKASDSLLSPKAALIWLPHPKHEFFVNAGRGFHSNDARGMTATLDPKTGDPVDRVPPLVPVTGAEIGWRTQALPGLQTSVALWTLRSDSELVYVGDAGATEASAGSRRRGIEWNNRWVPVPWFLFDADLALSRGRFDDGSRIPNAVDTVASVAATVKDVQGWTASLQWRYLGSGALIEDDSVRSRPASTMNLRLTRAFGERVALTLDVFNLLDRDVNDIQYFYESQLPGEAAPVEDRHVHPAEPRTLRLTLQARF</sequence>
<dbReference type="PANTHER" id="PTHR30069:SF36">
    <property type="entry name" value="BLL6948 PROTEIN"/>
    <property type="match status" value="1"/>
</dbReference>
<evidence type="ECO:0000259" key="13">
    <source>
        <dbReference type="Pfam" id="PF07715"/>
    </source>
</evidence>
<dbReference type="AlphaFoldDB" id="A0A3S2TR44"/>
<evidence type="ECO:0000256" key="6">
    <source>
        <dbReference type="ARBA" id="ARBA00023077"/>
    </source>
</evidence>
<keyword evidence="6 10" id="KW-0798">TonB box</keyword>
<feature type="domain" description="TonB-dependent receptor-like beta-barrel" evidence="12">
    <location>
        <begin position="256"/>
        <end position="643"/>
    </location>
</feature>
<reference evidence="14 15" key="1">
    <citation type="submission" date="2019-01" db="EMBL/GenBank/DDBJ databases">
        <authorList>
            <person name="Chen W.-M."/>
        </authorList>
    </citation>
    <scope>NUCLEOTIDE SEQUENCE [LARGE SCALE GENOMIC DNA]</scope>
    <source>
        <strain evidence="14 15">ICH-3</strain>
    </source>
</reference>
<evidence type="ECO:0000256" key="9">
    <source>
        <dbReference type="ARBA" id="ARBA00023237"/>
    </source>
</evidence>
<name>A0A3S2TR44_9BURK</name>
<evidence type="ECO:0000256" key="10">
    <source>
        <dbReference type="RuleBase" id="RU003357"/>
    </source>
</evidence>
<dbReference type="PANTHER" id="PTHR30069">
    <property type="entry name" value="TONB-DEPENDENT OUTER MEMBRANE RECEPTOR"/>
    <property type="match status" value="1"/>
</dbReference>
<dbReference type="Pfam" id="PF07715">
    <property type="entry name" value="Plug"/>
    <property type="match status" value="1"/>
</dbReference>
<evidence type="ECO:0000256" key="11">
    <source>
        <dbReference type="SAM" id="SignalP"/>
    </source>
</evidence>
<protein>
    <submittedName>
        <fullName evidence="14">TonB-dependent receptor</fullName>
    </submittedName>
</protein>
<evidence type="ECO:0000256" key="8">
    <source>
        <dbReference type="ARBA" id="ARBA00023170"/>
    </source>
</evidence>
<evidence type="ECO:0000256" key="5">
    <source>
        <dbReference type="ARBA" id="ARBA00022692"/>
    </source>
</evidence>
<dbReference type="GO" id="GO:0044718">
    <property type="term" value="P:siderophore transmembrane transport"/>
    <property type="evidence" value="ECO:0007669"/>
    <property type="project" value="TreeGrafter"/>
</dbReference>